<dbReference type="OrthoDB" id="954626at2"/>
<dbReference type="InterPro" id="IPR001064">
    <property type="entry name" value="Beta/gamma_crystallin"/>
</dbReference>
<evidence type="ECO:0000313" key="6">
    <source>
        <dbReference type="EMBL" id="WQG92602.1"/>
    </source>
</evidence>
<dbReference type="PROSITE" id="PS50915">
    <property type="entry name" value="CRYSTALLIN_BETA_GAMMA"/>
    <property type="match status" value="1"/>
</dbReference>
<protein>
    <submittedName>
        <fullName evidence="5">Por secretion system C-terminal sorting domain-containing protein</fullName>
    </submittedName>
    <submittedName>
        <fullName evidence="6">T9SS type A sorting domain-containing protein</fullName>
    </submittedName>
</protein>
<dbReference type="RefSeq" id="WP_083571788.1">
    <property type="nucleotide sequence ID" value="NZ_CP139972.1"/>
</dbReference>
<dbReference type="Proteomes" id="UP000183788">
    <property type="component" value="Unassembled WGS sequence"/>
</dbReference>
<organism evidence="5 7">
    <name type="scientific">Chitinophaga sancti</name>
    <dbReference type="NCBI Taxonomy" id="1004"/>
    <lineage>
        <taxon>Bacteria</taxon>
        <taxon>Pseudomonadati</taxon>
        <taxon>Bacteroidota</taxon>
        <taxon>Chitinophagia</taxon>
        <taxon>Chitinophagales</taxon>
        <taxon>Chitinophagaceae</taxon>
        <taxon>Chitinophaga</taxon>
    </lineage>
</organism>
<dbReference type="SMART" id="SM00247">
    <property type="entry name" value="XTALbg"/>
    <property type="match status" value="1"/>
</dbReference>
<dbReference type="SUPFAM" id="SSF55486">
    <property type="entry name" value="Metalloproteases ('zincins'), catalytic domain"/>
    <property type="match status" value="1"/>
</dbReference>
<dbReference type="SUPFAM" id="SSF89260">
    <property type="entry name" value="Collagen-binding domain"/>
    <property type="match status" value="1"/>
</dbReference>
<dbReference type="Pfam" id="PF13582">
    <property type="entry name" value="Reprolysin_3"/>
    <property type="match status" value="1"/>
</dbReference>
<accession>A0A1K1SIA9</accession>
<evidence type="ECO:0000313" key="7">
    <source>
        <dbReference type="Proteomes" id="UP000183788"/>
    </source>
</evidence>
<dbReference type="SUPFAM" id="SSF49695">
    <property type="entry name" value="gamma-Crystallin-like"/>
    <property type="match status" value="1"/>
</dbReference>
<dbReference type="NCBIfam" id="TIGR04183">
    <property type="entry name" value="Por_Secre_tail"/>
    <property type="match status" value="1"/>
</dbReference>
<evidence type="ECO:0000313" key="8">
    <source>
        <dbReference type="Proteomes" id="UP001326715"/>
    </source>
</evidence>
<dbReference type="Proteomes" id="UP001326715">
    <property type="component" value="Chromosome"/>
</dbReference>
<name>A0A1K1SIA9_9BACT</name>
<feature type="domain" description="Beta/gamma crystallin 'Greek key'" evidence="4">
    <location>
        <begin position="492"/>
        <end position="536"/>
    </location>
</feature>
<dbReference type="AlphaFoldDB" id="A0A1K1SIA9"/>
<dbReference type="Gene3D" id="2.60.120.380">
    <property type="match status" value="1"/>
</dbReference>
<proteinExistence type="inferred from homology"/>
<feature type="signal peptide" evidence="3">
    <location>
        <begin position="1"/>
        <end position="21"/>
    </location>
</feature>
<evidence type="ECO:0000313" key="5">
    <source>
        <dbReference type="EMBL" id="SFW83799.1"/>
    </source>
</evidence>
<sequence length="693" mass="72693">MSTIVKFLSGATMLMMSAALAFGQQQPYRLGSPAGLRDDIRAQAKSSNARLTSAAELKVGPNTVLTGKVNARRTDNKTEEFVAGEIDGVAGSSFYLEVKGEEVRGFVILRKTKTSYKYYTENGTAYVKQVPIDSVLCIDYTPAPAPQGNAKVASATATSSVAALGSLQSLPNANGVVLLDFDGQVVTSSYWNSGVTINAAAANLSDAQQLEVWELVSEDYRPFQLNITNDEAVYNTYPANRRMRCIFTPTNTAAPGSGGVAYIGSFNWGNETPCWVFNGGVKGAGDAASHEIGHTFGLGHDGRTTPSEGYYLGNGTWAPIMGAGYYVPVCQWSKGEYQYANNTEDDLAKISSATYGVGYRADDYGGSIATASSLGASATGAVNKSGVIERTGDLDFFSFTTGGGALSLSIATPTRQPDLDILATLYNSSGSVVATGNPSGLPSTLSTTLSAGTYYLSITGTGYLDPATTGYSNYGSLGSYQITGTVPSPSTGAATIYKDCNYGGYAITLGVGSYNMADLVALGAVNDDVSSMKIASGYEVILYKDINFSGDAYLFSGNWSCLVSVGLSDGSTVNLNDWTTSLIVRASTASAARTTATPAASAEKVQEGVTEEAKLQTSLTVTPNPTANEVQVKAPSKNGYLYVSIYTLDGKTVVAPKRIVSGDKVDLSKVAPGVYLVRVFNGQETATKKIVKY</sequence>
<gene>
    <name evidence="5" type="ORF">SAMN05661012_05447</name>
    <name evidence="6" type="ORF">SR876_13880</name>
</gene>
<keyword evidence="3" id="KW-0732">Signal</keyword>
<reference evidence="5 7" key="1">
    <citation type="submission" date="2016-11" db="EMBL/GenBank/DDBJ databases">
        <authorList>
            <person name="Jaros S."/>
            <person name="Januszkiewicz K."/>
            <person name="Wedrychowicz H."/>
        </authorList>
    </citation>
    <scope>NUCLEOTIDE SEQUENCE [LARGE SCALE GENOMIC DNA]</scope>
    <source>
        <strain evidence="5 7">DSM 784</strain>
    </source>
</reference>
<reference evidence="6 8" key="2">
    <citation type="submission" date="2023-11" db="EMBL/GenBank/DDBJ databases">
        <title>MicrobeMod: A computational toolkit for identifying prokaryotic methylation and restriction-modification with nanopore sequencing.</title>
        <authorList>
            <person name="Crits-Christoph A."/>
            <person name="Kang S.C."/>
            <person name="Lee H."/>
            <person name="Ostrov N."/>
        </authorList>
    </citation>
    <scope>NUCLEOTIDE SEQUENCE [LARGE SCALE GENOMIC DNA]</scope>
    <source>
        <strain evidence="6 8">ATCC 23090</strain>
    </source>
</reference>
<evidence type="ECO:0000256" key="2">
    <source>
        <dbReference type="ARBA" id="ARBA00022737"/>
    </source>
</evidence>
<dbReference type="InterPro" id="IPR026444">
    <property type="entry name" value="Secre_tail"/>
</dbReference>
<evidence type="ECO:0000256" key="3">
    <source>
        <dbReference type="SAM" id="SignalP"/>
    </source>
</evidence>
<evidence type="ECO:0000256" key="1">
    <source>
        <dbReference type="ARBA" id="ARBA00009646"/>
    </source>
</evidence>
<keyword evidence="2" id="KW-0677">Repeat</keyword>
<keyword evidence="8" id="KW-1185">Reference proteome</keyword>
<dbReference type="InterPro" id="IPR011024">
    <property type="entry name" value="G_crystallin-like"/>
</dbReference>
<dbReference type="STRING" id="1004.SAMN05661012_05447"/>
<evidence type="ECO:0000259" key="4">
    <source>
        <dbReference type="PROSITE" id="PS50915"/>
    </source>
</evidence>
<dbReference type="Gene3D" id="2.60.20.10">
    <property type="entry name" value="Crystallins"/>
    <property type="match status" value="1"/>
</dbReference>
<comment type="similarity">
    <text evidence="1">Belongs to the beta/gamma-crystallin family.</text>
</comment>
<dbReference type="EMBL" id="CP140154">
    <property type="protein sequence ID" value="WQG92602.1"/>
    <property type="molecule type" value="Genomic_DNA"/>
</dbReference>
<feature type="chain" id="PRO_5013199260" evidence="3">
    <location>
        <begin position="22"/>
        <end position="693"/>
    </location>
</feature>
<dbReference type="EMBL" id="FPIZ01000023">
    <property type="protein sequence ID" value="SFW83799.1"/>
    <property type="molecule type" value="Genomic_DNA"/>
</dbReference>
<dbReference type="Pfam" id="PF18962">
    <property type="entry name" value="Por_Secre_tail"/>
    <property type="match status" value="1"/>
</dbReference>